<dbReference type="HOGENOM" id="CLU_1459047_0_0_0"/>
<dbReference type="PaxDb" id="243230-DR_2450"/>
<evidence type="ECO:0000313" key="1">
    <source>
        <dbReference type="EMBL" id="AAF11996.1"/>
    </source>
</evidence>
<dbReference type="EMBL" id="AE000513">
    <property type="protein sequence ID" value="AAF11996.1"/>
    <property type="molecule type" value="Genomic_DNA"/>
</dbReference>
<evidence type="ECO:0008006" key="3">
    <source>
        <dbReference type="Google" id="ProtNLM"/>
    </source>
</evidence>
<organism evidence="1 2">
    <name type="scientific">Deinococcus radiodurans (strain ATCC 13939 / DSM 20539 / JCM 16871 / CCUG 27074 / LMG 4051 / NBRC 15346 / NCIMB 9279 / VKM B-1422 / R1)</name>
    <dbReference type="NCBI Taxonomy" id="243230"/>
    <lineage>
        <taxon>Bacteria</taxon>
        <taxon>Thermotogati</taxon>
        <taxon>Deinococcota</taxon>
        <taxon>Deinococci</taxon>
        <taxon>Deinococcales</taxon>
        <taxon>Deinococcaceae</taxon>
        <taxon>Deinococcus</taxon>
    </lineage>
</organism>
<dbReference type="PIR" id="F75273">
    <property type="entry name" value="F75273"/>
</dbReference>
<dbReference type="EnsemblBacteria" id="AAF11996">
    <property type="protein sequence ID" value="AAF11996"/>
    <property type="gene ID" value="DR_2450"/>
</dbReference>
<dbReference type="GeneID" id="69518703"/>
<dbReference type="PATRIC" id="fig|243230.17.peg.2686"/>
<gene>
    <name evidence="1" type="ordered locus">DR_2450</name>
</gene>
<dbReference type="KEGG" id="dra:DR_2450"/>
<dbReference type="Proteomes" id="UP000002524">
    <property type="component" value="Chromosome 1"/>
</dbReference>
<dbReference type="STRING" id="243230.DR_2450"/>
<sequence length="185" mass="20532">MSALKGWRRLTLAPVLAATTLTGTGSAGGSAEPLPPELRALLSLRGTAFDLAWLDQMRTQQDVLAGLDEFEGRYGHSPRLKRWAAADQRARRASSERLRRLKDRLQPPNAVSSTDVIVSILNGTEQDFLARFDAFFLTEYPQQSARLRALARLGQRRSQTAALRREAAAVLANETARMNEFGRLK</sequence>
<dbReference type="OrthoDB" id="9101320at2"/>
<reference evidence="1 2" key="1">
    <citation type="journal article" date="1999" name="Science">
        <title>Genome sequence of the radioresistant bacterium Deinococcus radiodurans R1.</title>
        <authorList>
            <person name="White O."/>
            <person name="Eisen J.A."/>
            <person name="Heidelberg J.F."/>
            <person name="Hickey E.K."/>
            <person name="Peterson J.D."/>
            <person name="Dodson R.J."/>
            <person name="Haft D.H."/>
            <person name="Gwinn M.L."/>
            <person name="Nelson W.C."/>
            <person name="Richardson D.L."/>
            <person name="Moffat K.S."/>
            <person name="Qin H."/>
            <person name="Jiang L."/>
            <person name="Pamphile W."/>
            <person name="Crosby M."/>
            <person name="Shen M."/>
            <person name="Vamathevan J.J."/>
            <person name="Lam P."/>
            <person name="McDonald L."/>
            <person name="Utterback T."/>
            <person name="Zalewski C."/>
            <person name="Makarova K.S."/>
            <person name="Aravind L."/>
            <person name="Daly M.J."/>
            <person name="Minton K.W."/>
            <person name="Fleischmann R.D."/>
            <person name="Ketchum K.A."/>
            <person name="Nelson K.E."/>
            <person name="Salzberg S."/>
            <person name="Smith H.O."/>
            <person name="Venter J.C."/>
            <person name="Fraser C.M."/>
        </authorList>
    </citation>
    <scope>NUCLEOTIDE SEQUENCE [LARGE SCALE GENOMIC DNA]</scope>
    <source>
        <strain evidence="2">ATCC 13939 / DSM 20539 / JCM 16871 / LMG 4051 / NBRC 15346 / NCIMB 9279 / R1 / VKM B-1422</strain>
    </source>
</reference>
<proteinExistence type="predicted"/>
<dbReference type="InParanoid" id="Q9RRN8"/>
<protein>
    <recommendedName>
        <fullName evidence="3">DUF4142 domain-containing protein</fullName>
    </recommendedName>
</protein>
<dbReference type="RefSeq" id="WP_010889075.1">
    <property type="nucleotide sequence ID" value="NC_001263.1"/>
</dbReference>
<keyword evidence="2" id="KW-1185">Reference proteome</keyword>
<dbReference type="AlphaFoldDB" id="Q9RRN8"/>
<accession>Q9RRN8</accession>
<name>Q9RRN8_DEIRA</name>
<evidence type="ECO:0000313" key="2">
    <source>
        <dbReference type="Proteomes" id="UP000002524"/>
    </source>
</evidence>